<feature type="region of interest" description="Disordered" evidence="1">
    <location>
        <begin position="392"/>
        <end position="461"/>
    </location>
</feature>
<organism evidence="2 3">
    <name type="scientific">Puccinia triticina</name>
    <dbReference type="NCBI Taxonomy" id="208348"/>
    <lineage>
        <taxon>Eukaryota</taxon>
        <taxon>Fungi</taxon>
        <taxon>Dikarya</taxon>
        <taxon>Basidiomycota</taxon>
        <taxon>Pucciniomycotina</taxon>
        <taxon>Pucciniomycetes</taxon>
        <taxon>Pucciniales</taxon>
        <taxon>Pucciniaceae</taxon>
        <taxon>Puccinia</taxon>
    </lineage>
</organism>
<feature type="region of interest" description="Disordered" evidence="1">
    <location>
        <begin position="221"/>
        <end position="253"/>
    </location>
</feature>
<dbReference type="Proteomes" id="UP001164743">
    <property type="component" value="Chromosome 5A"/>
</dbReference>
<dbReference type="RefSeq" id="XP_053020277.1">
    <property type="nucleotide sequence ID" value="XM_053169040.1"/>
</dbReference>
<feature type="region of interest" description="Disordered" evidence="1">
    <location>
        <begin position="121"/>
        <end position="152"/>
    </location>
</feature>
<feature type="compositionally biased region" description="Low complexity" evidence="1">
    <location>
        <begin position="138"/>
        <end position="150"/>
    </location>
</feature>
<protein>
    <submittedName>
        <fullName evidence="2">Uncharacterized protein</fullName>
    </submittedName>
</protein>
<reference evidence="2" key="1">
    <citation type="submission" date="2022-10" db="EMBL/GenBank/DDBJ databases">
        <title>Puccinia triticina Genome sequencing and assembly.</title>
        <authorList>
            <person name="Li C."/>
        </authorList>
    </citation>
    <scope>NUCLEOTIDE SEQUENCE</scope>
    <source>
        <strain evidence="2">Pt15</strain>
    </source>
</reference>
<feature type="region of interest" description="Disordered" evidence="1">
    <location>
        <begin position="45"/>
        <end position="74"/>
    </location>
</feature>
<proteinExistence type="predicted"/>
<feature type="compositionally biased region" description="Low complexity" evidence="1">
    <location>
        <begin position="410"/>
        <end position="426"/>
    </location>
</feature>
<keyword evidence="3" id="KW-1185">Reference proteome</keyword>
<feature type="compositionally biased region" description="Low complexity" evidence="1">
    <location>
        <begin position="239"/>
        <end position="253"/>
    </location>
</feature>
<evidence type="ECO:0000313" key="3">
    <source>
        <dbReference type="Proteomes" id="UP001164743"/>
    </source>
</evidence>
<evidence type="ECO:0000256" key="1">
    <source>
        <dbReference type="SAM" id="MobiDB-lite"/>
    </source>
</evidence>
<accession>A0ABY7CL58</accession>
<gene>
    <name evidence="2" type="ORF">PtA15_5A295</name>
</gene>
<dbReference type="GeneID" id="77809935"/>
<name>A0ABY7CL58_9BASI</name>
<sequence length="461" mass="48830">MSPWNPRLLPEGYDAVLGIPLVLLNELRLTLGHATCLEPCRHHQTEKGAPAVPVPREDLSRSTGFARPNPHVPAAPADLPGLDPDPGASRMNVTVTETTSHTPDRRQRVTIRVTETITEPLITLASATDQSRPPPRPISRLPRPLLPSQPVRAADAPSLLDAEDFPTAAFQPPTKDMDLISFEADSEASETGTTTSPLPSAPHVTEISSLTSVELPIRNSQLEDESNPGDTSQPMDLDSPPSTSSFGASPASSRPRASAFFLDSLLNNTSATQQLSLDQLAEMRAKSNPAGDEDFSFVEEVLVRLATSPSRVQPSGTLPLTLTEIDSRTLPLTLTEIGNLGSPGTKASQQELPTQPQPCLVFGLHLSTQVPQSSWTSNFWQLPHLAAQSVPACSSRPEASQQPPASPDLAPEAAPSAPGPEASQQPPTSPDLAPEAAPSAHGPEASQQPTASPDLAPEHVL</sequence>
<evidence type="ECO:0000313" key="2">
    <source>
        <dbReference type="EMBL" id="WAQ84722.1"/>
    </source>
</evidence>
<dbReference type="EMBL" id="CP110425">
    <property type="protein sequence ID" value="WAQ84722.1"/>
    <property type="molecule type" value="Genomic_DNA"/>
</dbReference>